<dbReference type="SMART" id="SM00355">
    <property type="entry name" value="ZnF_C2H2"/>
    <property type="match status" value="1"/>
</dbReference>
<dbReference type="InterPro" id="IPR036236">
    <property type="entry name" value="Znf_C2H2_sf"/>
</dbReference>
<keyword evidence="5" id="KW-0862">Zinc</keyword>
<keyword evidence="2" id="KW-0479">Metal-binding</keyword>
<evidence type="ECO:0000313" key="10">
    <source>
        <dbReference type="Proteomes" id="UP000596742"/>
    </source>
</evidence>
<evidence type="ECO:0000256" key="4">
    <source>
        <dbReference type="ARBA" id="ARBA00022771"/>
    </source>
</evidence>
<dbReference type="GO" id="GO:0008270">
    <property type="term" value="F:zinc ion binding"/>
    <property type="evidence" value="ECO:0007669"/>
    <property type="project" value="UniProtKB-KW"/>
</dbReference>
<feature type="domain" description="C2H2-type" evidence="8">
    <location>
        <begin position="97"/>
        <end position="124"/>
    </location>
</feature>
<reference evidence="9" key="1">
    <citation type="submission" date="2018-11" db="EMBL/GenBank/DDBJ databases">
        <authorList>
            <person name="Alioto T."/>
            <person name="Alioto T."/>
        </authorList>
    </citation>
    <scope>NUCLEOTIDE SEQUENCE</scope>
</reference>
<accession>A0A8B6CZ52</accession>
<dbReference type="OrthoDB" id="10039931at2759"/>
<keyword evidence="10" id="KW-1185">Reference proteome</keyword>
<evidence type="ECO:0000256" key="2">
    <source>
        <dbReference type="ARBA" id="ARBA00022723"/>
    </source>
</evidence>
<comment type="subcellular location">
    <subcellularLocation>
        <location evidence="1">Nucleus</location>
    </subcellularLocation>
</comment>
<protein>
    <recommendedName>
        <fullName evidence="8">C2H2-type domain-containing protein</fullName>
    </recommendedName>
</protein>
<sequence length="167" mass="18577">MAYTSLLQSDFNESLGLGCEVLLDDNCTADLNNNKSVDQEETIEISDYVAVISTNEYMDSEPARSTHDLSNIHVDVLISTGEHSNIEPSPSTEAKEVHCDVCNKTFSTKANLKRHIRRHNGSMLECSECRHKSMHEGTKPHSCDKCGAKFTNKACIQLRCKSEGIKL</sequence>
<dbReference type="PROSITE" id="PS00028">
    <property type="entry name" value="ZINC_FINGER_C2H2_1"/>
    <property type="match status" value="1"/>
</dbReference>
<dbReference type="InterPro" id="IPR013087">
    <property type="entry name" value="Znf_C2H2_type"/>
</dbReference>
<evidence type="ECO:0000256" key="3">
    <source>
        <dbReference type="ARBA" id="ARBA00022737"/>
    </source>
</evidence>
<dbReference type="PANTHER" id="PTHR24408:SF58">
    <property type="entry name" value="TRANSCRIPTION FACTOR (TFIIIA), PUTATIVE (AFU_ORTHOLOGUE AFUA_1G05150)-RELATED"/>
    <property type="match status" value="1"/>
</dbReference>
<gene>
    <name evidence="9" type="ORF">MGAL_10B010126</name>
</gene>
<dbReference type="Proteomes" id="UP000596742">
    <property type="component" value="Unassembled WGS sequence"/>
</dbReference>
<dbReference type="AlphaFoldDB" id="A0A8B6CZ52"/>
<dbReference type="PROSITE" id="PS50157">
    <property type="entry name" value="ZINC_FINGER_C2H2_2"/>
    <property type="match status" value="1"/>
</dbReference>
<dbReference type="GO" id="GO:0005634">
    <property type="term" value="C:nucleus"/>
    <property type="evidence" value="ECO:0007669"/>
    <property type="project" value="UniProtKB-SubCell"/>
</dbReference>
<keyword evidence="3" id="KW-0677">Repeat</keyword>
<evidence type="ECO:0000259" key="8">
    <source>
        <dbReference type="PROSITE" id="PS50157"/>
    </source>
</evidence>
<dbReference type="Gene3D" id="3.30.160.60">
    <property type="entry name" value="Classic Zinc Finger"/>
    <property type="match status" value="1"/>
</dbReference>
<dbReference type="EMBL" id="UYJE01002529">
    <property type="protein sequence ID" value="VDI11508.1"/>
    <property type="molecule type" value="Genomic_DNA"/>
</dbReference>
<evidence type="ECO:0000256" key="6">
    <source>
        <dbReference type="ARBA" id="ARBA00023242"/>
    </source>
</evidence>
<evidence type="ECO:0000313" key="9">
    <source>
        <dbReference type="EMBL" id="VDI11508.1"/>
    </source>
</evidence>
<proteinExistence type="predicted"/>
<dbReference type="GO" id="GO:0043565">
    <property type="term" value="F:sequence-specific DNA binding"/>
    <property type="evidence" value="ECO:0007669"/>
    <property type="project" value="TreeGrafter"/>
</dbReference>
<evidence type="ECO:0000256" key="7">
    <source>
        <dbReference type="PROSITE-ProRule" id="PRU00042"/>
    </source>
</evidence>
<organism evidence="9 10">
    <name type="scientific">Mytilus galloprovincialis</name>
    <name type="common">Mediterranean mussel</name>
    <dbReference type="NCBI Taxonomy" id="29158"/>
    <lineage>
        <taxon>Eukaryota</taxon>
        <taxon>Metazoa</taxon>
        <taxon>Spiralia</taxon>
        <taxon>Lophotrochozoa</taxon>
        <taxon>Mollusca</taxon>
        <taxon>Bivalvia</taxon>
        <taxon>Autobranchia</taxon>
        <taxon>Pteriomorphia</taxon>
        <taxon>Mytilida</taxon>
        <taxon>Mytiloidea</taxon>
        <taxon>Mytilidae</taxon>
        <taxon>Mytilinae</taxon>
        <taxon>Mytilus</taxon>
    </lineage>
</organism>
<dbReference type="FunFam" id="3.30.160.60:FF:000145">
    <property type="entry name" value="Zinc finger protein 574"/>
    <property type="match status" value="1"/>
</dbReference>
<evidence type="ECO:0000256" key="5">
    <source>
        <dbReference type="ARBA" id="ARBA00022833"/>
    </source>
</evidence>
<keyword evidence="6" id="KW-0539">Nucleus</keyword>
<evidence type="ECO:0000256" key="1">
    <source>
        <dbReference type="ARBA" id="ARBA00004123"/>
    </source>
</evidence>
<keyword evidence="4 7" id="KW-0863">Zinc-finger</keyword>
<dbReference type="GO" id="GO:0000981">
    <property type="term" value="F:DNA-binding transcription factor activity, RNA polymerase II-specific"/>
    <property type="evidence" value="ECO:0007669"/>
    <property type="project" value="TreeGrafter"/>
</dbReference>
<dbReference type="PANTHER" id="PTHR24408">
    <property type="entry name" value="ZINC FINGER PROTEIN"/>
    <property type="match status" value="1"/>
</dbReference>
<name>A0A8B6CZ52_MYTGA</name>
<dbReference type="SUPFAM" id="SSF57667">
    <property type="entry name" value="beta-beta-alpha zinc fingers"/>
    <property type="match status" value="1"/>
</dbReference>
<dbReference type="Pfam" id="PF00096">
    <property type="entry name" value="zf-C2H2"/>
    <property type="match status" value="1"/>
</dbReference>
<comment type="caution">
    <text evidence="9">The sequence shown here is derived from an EMBL/GenBank/DDBJ whole genome shotgun (WGS) entry which is preliminary data.</text>
</comment>